<evidence type="ECO:0000256" key="5">
    <source>
        <dbReference type="SAM" id="SignalP"/>
    </source>
</evidence>
<dbReference type="Proteomes" id="UP000242915">
    <property type="component" value="Unassembled WGS sequence"/>
</dbReference>
<dbReference type="Gene3D" id="2.40.128.200">
    <property type="match status" value="1"/>
</dbReference>
<keyword evidence="1 5" id="KW-0732">Signal</keyword>
<evidence type="ECO:0000256" key="3">
    <source>
        <dbReference type="ARBA" id="ARBA00023139"/>
    </source>
</evidence>
<evidence type="ECO:0000256" key="1">
    <source>
        <dbReference type="ARBA" id="ARBA00022729"/>
    </source>
</evidence>
<evidence type="ECO:0000259" key="6">
    <source>
        <dbReference type="Pfam" id="PF09864"/>
    </source>
</evidence>
<evidence type="ECO:0000313" key="7">
    <source>
        <dbReference type="EMBL" id="SNS90998.1"/>
    </source>
</evidence>
<evidence type="ECO:0000256" key="2">
    <source>
        <dbReference type="ARBA" id="ARBA00023136"/>
    </source>
</evidence>
<feature type="signal peptide" evidence="5">
    <location>
        <begin position="1"/>
        <end position="24"/>
    </location>
</feature>
<dbReference type="InterPro" id="IPR018660">
    <property type="entry name" value="MliC"/>
</dbReference>
<keyword evidence="8" id="KW-1185">Reference proteome</keyword>
<feature type="domain" description="C-type lysozyme inhibitor" evidence="6">
    <location>
        <begin position="33"/>
        <end position="100"/>
    </location>
</feature>
<dbReference type="SUPFAM" id="SSF141488">
    <property type="entry name" value="YdhA-like"/>
    <property type="match status" value="1"/>
</dbReference>
<sequence>MNVKALCAAVVFTGLGFVAGCATEAPTDNWTRWVCDSQAEVLWRFVDSSQDAVDVRVGGGDIVHRLERQPSGSGAMYSDGMLTFHTKGNEGLIYRTATDDLIGRGCKAP</sequence>
<gene>
    <name evidence="7" type="ORF">SAMN05216255_3812</name>
</gene>
<keyword evidence="4" id="KW-0449">Lipoprotein</keyword>
<accession>A0A239ICK2</accession>
<organism evidence="7 8">
    <name type="scientific">Pseudomonas segetis</name>
    <dbReference type="NCBI Taxonomy" id="298908"/>
    <lineage>
        <taxon>Bacteria</taxon>
        <taxon>Pseudomonadati</taxon>
        <taxon>Pseudomonadota</taxon>
        <taxon>Gammaproteobacteria</taxon>
        <taxon>Pseudomonadales</taxon>
        <taxon>Pseudomonadaceae</taxon>
        <taxon>Pseudomonas</taxon>
    </lineage>
</organism>
<evidence type="ECO:0000256" key="4">
    <source>
        <dbReference type="ARBA" id="ARBA00023288"/>
    </source>
</evidence>
<reference evidence="8" key="1">
    <citation type="submission" date="2017-06" db="EMBL/GenBank/DDBJ databases">
        <authorList>
            <person name="Varghese N."/>
            <person name="Submissions S."/>
        </authorList>
    </citation>
    <scope>NUCLEOTIDE SEQUENCE [LARGE SCALE GENOMIC DNA]</scope>
    <source>
        <strain evidence="8">CIP 108523</strain>
    </source>
</reference>
<dbReference type="Pfam" id="PF09864">
    <property type="entry name" value="MliC"/>
    <property type="match status" value="1"/>
</dbReference>
<dbReference type="AlphaFoldDB" id="A0A239ICK2"/>
<keyword evidence="3" id="KW-0564">Palmitate</keyword>
<keyword evidence="2" id="KW-0472">Membrane</keyword>
<dbReference type="PROSITE" id="PS51257">
    <property type="entry name" value="PROKAR_LIPOPROTEIN"/>
    <property type="match status" value="1"/>
</dbReference>
<dbReference type="RefSeq" id="WP_089360891.1">
    <property type="nucleotide sequence ID" value="NZ_FZOG01000006.1"/>
</dbReference>
<feature type="chain" id="PRO_5012082680" evidence="5">
    <location>
        <begin position="25"/>
        <end position="109"/>
    </location>
</feature>
<name>A0A239ICK2_9PSED</name>
<evidence type="ECO:0000313" key="8">
    <source>
        <dbReference type="Proteomes" id="UP000242915"/>
    </source>
</evidence>
<proteinExistence type="predicted"/>
<dbReference type="EMBL" id="FZOG01000006">
    <property type="protein sequence ID" value="SNS90998.1"/>
    <property type="molecule type" value="Genomic_DNA"/>
</dbReference>
<protein>
    <submittedName>
        <fullName evidence="7">Membrane-bound lysozyme-inhibitor of c-type lysozyme</fullName>
    </submittedName>
</protein>
<dbReference type="InterPro" id="IPR036328">
    <property type="entry name" value="MliC_sf"/>
</dbReference>